<dbReference type="InterPro" id="IPR036465">
    <property type="entry name" value="vWFA_dom_sf"/>
</dbReference>
<feature type="non-terminal residue" evidence="2">
    <location>
        <position position="1"/>
    </location>
</feature>
<dbReference type="SUPFAM" id="SSF53300">
    <property type="entry name" value="vWA-like"/>
    <property type="match status" value="1"/>
</dbReference>
<dbReference type="SMART" id="SM00327">
    <property type="entry name" value="VWA"/>
    <property type="match status" value="1"/>
</dbReference>
<gene>
    <name evidence="2" type="ORF">RDB_LOCUS142653</name>
</gene>
<proteinExistence type="predicted"/>
<feature type="domain" description="VWFA" evidence="1">
    <location>
        <begin position="559"/>
        <end position="779"/>
    </location>
</feature>
<organism evidence="2 3">
    <name type="scientific">Rhizoctonia solani</name>
    <dbReference type="NCBI Taxonomy" id="456999"/>
    <lineage>
        <taxon>Eukaryota</taxon>
        <taxon>Fungi</taxon>
        <taxon>Dikarya</taxon>
        <taxon>Basidiomycota</taxon>
        <taxon>Agaricomycotina</taxon>
        <taxon>Agaricomycetes</taxon>
        <taxon>Cantharellales</taxon>
        <taxon>Ceratobasidiaceae</taxon>
        <taxon>Rhizoctonia</taxon>
    </lineage>
</organism>
<dbReference type="InterPro" id="IPR002035">
    <property type="entry name" value="VWF_A"/>
</dbReference>
<dbReference type="EMBL" id="CAJMWW010000205">
    <property type="protein sequence ID" value="CAE6457353.1"/>
    <property type="molecule type" value="Genomic_DNA"/>
</dbReference>
<comment type="caution">
    <text evidence="2">The sequence shown here is derived from an EMBL/GenBank/DDBJ whole genome shotgun (WGS) entry which is preliminary data.</text>
</comment>
<dbReference type="AlphaFoldDB" id="A0A8H3GMQ1"/>
<name>A0A8H3GMQ1_9AGAM</name>
<protein>
    <recommendedName>
        <fullName evidence="1">VWFA domain-containing protein</fullName>
    </recommendedName>
</protein>
<sequence length="796" mass="88720">NLDTDEDILGEEPDVAFFVPDTSGTVQGDEDEMEQALRILIDSCPTSSTIGSRHIAGDRFYIDLLQQQLFKLLDQRLEHVRRWVRVNVQRFPAGNQDVRNLYNKIDALALAMRAAVRLCTETCSTCHYLCTRPHRHSGSHECGTRHYCPFFCEVSDEHSEPVECGLPAGHSAQHMCDIKAHSCGQNCHLSDKNGCAQSCVKPLYHEGDHLCSTRLHSCGEVCSLQDINSGYQCSGLCHIPWNEPHTRHRCGNSGSCPIECQLCPRLCHEADHFHGLDPNAVHLCGQAHNCTNSCAAKGICRIETQPSTVEEQFLGRHETFQYTRYTQVEQRLTCVIPIPPGELQHAGEHSHTMDEKPFHYCNERCPSCQYLCTLPLGHPQQLHETSHGSMITTQWAIQGTNQDDARYELNGRKFGIGDEGAPMLCHIMCSNQGRHAHIDFCREPDTCQGGVELEHISERMHPDPNRPKDWISHRLNWARSGFQDPYSREQQAEFAKCDVMCSGPEHNATATTPANPSYCNLPIFHPPQDRRTAPTNGYVSADGHRFECVNPARLHQAYHVVFVIDSSGSMGSRDRTPLSNTPVTQLLRTRCNNRYGAVLSALHGFWLSRETAQAIAQPRQDAYSVVTFNDNPTTRLANDFTSTTDQLLSQLLQTSASGGTNFNSALAHAQTLIRTHWNSDKAPVLVFLSDGECNLDRNMVYDMCRACVQLGKPLGFYSVSFGPDRSSGPLREMAQIAGEIYASAPRNIMGNIQGNPCAYYNAVDSIQLADTFLGISNSLHKQRASLIGQSSGRRTC</sequence>
<dbReference type="PROSITE" id="PS50234">
    <property type="entry name" value="VWFA"/>
    <property type="match status" value="1"/>
</dbReference>
<dbReference type="PANTHER" id="PTHR22796:SF1">
    <property type="entry name" value="VWFA DOMAIN-CONTAINING PROTEIN"/>
    <property type="match status" value="1"/>
</dbReference>
<accession>A0A8H3GMQ1</accession>
<dbReference type="PANTHER" id="PTHR22796">
    <property type="entry name" value="URG4-RELATED"/>
    <property type="match status" value="1"/>
</dbReference>
<dbReference type="Proteomes" id="UP000663841">
    <property type="component" value="Unassembled WGS sequence"/>
</dbReference>
<dbReference type="CDD" id="cd00198">
    <property type="entry name" value="vWFA"/>
    <property type="match status" value="1"/>
</dbReference>
<evidence type="ECO:0000313" key="3">
    <source>
        <dbReference type="Proteomes" id="UP000663841"/>
    </source>
</evidence>
<dbReference type="Gene3D" id="3.40.50.410">
    <property type="entry name" value="von Willebrand factor, type A domain"/>
    <property type="match status" value="1"/>
</dbReference>
<evidence type="ECO:0000313" key="2">
    <source>
        <dbReference type="EMBL" id="CAE6457353.1"/>
    </source>
</evidence>
<reference evidence="2" key="1">
    <citation type="submission" date="2021-01" db="EMBL/GenBank/DDBJ databases">
        <authorList>
            <person name="Kaushik A."/>
        </authorList>
    </citation>
    <scope>NUCLEOTIDE SEQUENCE</scope>
    <source>
        <strain evidence="2">AG3-T5</strain>
    </source>
</reference>
<dbReference type="Pfam" id="PF13519">
    <property type="entry name" value="VWA_2"/>
    <property type="match status" value="1"/>
</dbReference>
<evidence type="ECO:0000259" key="1">
    <source>
        <dbReference type="PROSITE" id="PS50234"/>
    </source>
</evidence>